<dbReference type="Proteomes" id="UP001163046">
    <property type="component" value="Unassembled WGS sequence"/>
</dbReference>
<dbReference type="EMBL" id="MU826844">
    <property type="protein sequence ID" value="KAJ7371629.1"/>
    <property type="molecule type" value="Genomic_DNA"/>
</dbReference>
<sequence length="112" mass="13133">MNNEQEFMDYVDKSVGRRHDIGYSKDHKLADKENLIDYLLKDYVLHSPGLYQLIEGLQVLDLLQVMHNYPEHFMKVLIKNEVNLTAAIIEDLLQQVSQKRARTSARSKRAYL</sequence>
<dbReference type="OrthoDB" id="5985670at2759"/>
<comment type="caution">
    <text evidence="1">The sequence shown here is derived from an EMBL/GenBank/DDBJ whole genome shotgun (WGS) entry which is preliminary data.</text>
</comment>
<evidence type="ECO:0000313" key="1">
    <source>
        <dbReference type="EMBL" id="KAJ7371629.1"/>
    </source>
</evidence>
<protein>
    <submittedName>
        <fullName evidence="1">Uncharacterized protein</fullName>
    </submittedName>
</protein>
<dbReference type="AlphaFoldDB" id="A0A9W9YZK6"/>
<proteinExistence type="predicted"/>
<name>A0A9W9YZK6_9CNID</name>
<evidence type="ECO:0000313" key="2">
    <source>
        <dbReference type="Proteomes" id="UP001163046"/>
    </source>
</evidence>
<gene>
    <name evidence="1" type="ORF">OS493_024308</name>
</gene>
<accession>A0A9W9YZK6</accession>
<reference evidence="1" key="1">
    <citation type="submission" date="2023-01" db="EMBL/GenBank/DDBJ databases">
        <title>Genome assembly of the deep-sea coral Lophelia pertusa.</title>
        <authorList>
            <person name="Herrera S."/>
            <person name="Cordes E."/>
        </authorList>
    </citation>
    <scope>NUCLEOTIDE SEQUENCE</scope>
    <source>
        <strain evidence="1">USNM1676648</strain>
        <tissue evidence="1">Polyp</tissue>
    </source>
</reference>
<organism evidence="1 2">
    <name type="scientific">Desmophyllum pertusum</name>
    <dbReference type="NCBI Taxonomy" id="174260"/>
    <lineage>
        <taxon>Eukaryota</taxon>
        <taxon>Metazoa</taxon>
        <taxon>Cnidaria</taxon>
        <taxon>Anthozoa</taxon>
        <taxon>Hexacorallia</taxon>
        <taxon>Scleractinia</taxon>
        <taxon>Caryophylliina</taxon>
        <taxon>Caryophylliidae</taxon>
        <taxon>Desmophyllum</taxon>
    </lineage>
</organism>
<keyword evidence="2" id="KW-1185">Reference proteome</keyword>